<feature type="transmembrane region" description="Helical" evidence="8">
    <location>
        <begin position="138"/>
        <end position="157"/>
    </location>
</feature>
<evidence type="ECO:0000256" key="8">
    <source>
        <dbReference type="SAM" id="Phobius"/>
    </source>
</evidence>
<dbReference type="GO" id="GO:0009847">
    <property type="term" value="P:spore germination"/>
    <property type="evidence" value="ECO:0007669"/>
    <property type="project" value="InterPro"/>
</dbReference>
<evidence type="ECO:0000256" key="3">
    <source>
        <dbReference type="ARBA" id="ARBA00022448"/>
    </source>
</evidence>
<evidence type="ECO:0000313" key="10">
    <source>
        <dbReference type="Proteomes" id="UP000637720"/>
    </source>
</evidence>
<organism evidence="9 10">
    <name type="scientific">Calditerricola satsumensis</name>
    <dbReference type="NCBI Taxonomy" id="373054"/>
    <lineage>
        <taxon>Bacteria</taxon>
        <taxon>Bacillati</taxon>
        <taxon>Bacillota</taxon>
        <taxon>Bacilli</taxon>
        <taxon>Bacillales</taxon>
        <taxon>Bacillaceae</taxon>
        <taxon>Calditerricola</taxon>
    </lineage>
</organism>
<keyword evidence="4" id="KW-0309">Germination</keyword>
<comment type="subcellular location">
    <subcellularLocation>
        <location evidence="1">Membrane</location>
        <topology evidence="1">Multi-pass membrane protein</topology>
    </subcellularLocation>
</comment>
<reference evidence="9" key="2">
    <citation type="submission" date="2020-09" db="EMBL/GenBank/DDBJ databases">
        <authorList>
            <person name="Sun Q."/>
            <person name="Ohkuma M."/>
        </authorList>
    </citation>
    <scope>NUCLEOTIDE SEQUENCE</scope>
    <source>
        <strain evidence="9">JCM 14719</strain>
    </source>
</reference>
<feature type="transmembrane region" description="Helical" evidence="8">
    <location>
        <begin position="235"/>
        <end position="257"/>
    </location>
</feature>
<feature type="transmembrane region" description="Helical" evidence="8">
    <location>
        <begin position="50"/>
        <end position="73"/>
    </location>
</feature>
<comment type="similarity">
    <text evidence="2">Belongs to the amino acid-polyamine-organocation (APC) superfamily. Spore germination protein (SGP) (TC 2.A.3.9) family.</text>
</comment>
<feature type="transmembrane region" description="Helical" evidence="8">
    <location>
        <begin position="94"/>
        <end position="118"/>
    </location>
</feature>
<evidence type="ECO:0000313" key="9">
    <source>
        <dbReference type="EMBL" id="GGJ94188.1"/>
    </source>
</evidence>
<dbReference type="EMBL" id="BMOF01000005">
    <property type="protein sequence ID" value="GGJ94188.1"/>
    <property type="molecule type" value="Genomic_DNA"/>
</dbReference>
<dbReference type="PANTHER" id="PTHR34975:SF2">
    <property type="entry name" value="SPORE GERMINATION PROTEIN A2"/>
    <property type="match status" value="1"/>
</dbReference>
<evidence type="ECO:0000256" key="4">
    <source>
        <dbReference type="ARBA" id="ARBA00022544"/>
    </source>
</evidence>
<keyword evidence="7 8" id="KW-0472">Membrane</keyword>
<dbReference type="InterPro" id="IPR004761">
    <property type="entry name" value="Spore_GerAB"/>
</dbReference>
<feature type="transmembrane region" description="Helical" evidence="8">
    <location>
        <begin position="164"/>
        <end position="183"/>
    </location>
</feature>
<dbReference type="Proteomes" id="UP000637720">
    <property type="component" value="Unassembled WGS sequence"/>
</dbReference>
<dbReference type="AlphaFoldDB" id="A0A8J3F8S3"/>
<keyword evidence="5 8" id="KW-0812">Transmembrane</keyword>
<evidence type="ECO:0000256" key="5">
    <source>
        <dbReference type="ARBA" id="ARBA00022692"/>
    </source>
</evidence>
<evidence type="ECO:0000256" key="2">
    <source>
        <dbReference type="ARBA" id="ARBA00007998"/>
    </source>
</evidence>
<keyword evidence="6 8" id="KW-1133">Transmembrane helix</keyword>
<evidence type="ECO:0000256" key="7">
    <source>
        <dbReference type="ARBA" id="ARBA00023136"/>
    </source>
</evidence>
<evidence type="ECO:0000256" key="1">
    <source>
        <dbReference type="ARBA" id="ARBA00004141"/>
    </source>
</evidence>
<accession>A0A8J3F8S3</accession>
<protein>
    <submittedName>
        <fullName evidence="9">Spore germination protein YndE</fullName>
    </submittedName>
</protein>
<keyword evidence="10" id="KW-1185">Reference proteome</keyword>
<dbReference type="Gene3D" id="1.20.1740.10">
    <property type="entry name" value="Amino acid/polyamine transporter I"/>
    <property type="match status" value="1"/>
</dbReference>
<feature type="transmembrane region" description="Helical" evidence="8">
    <location>
        <begin position="353"/>
        <end position="376"/>
    </location>
</feature>
<dbReference type="GO" id="GO:0016020">
    <property type="term" value="C:membrane"/>
    <property type="evidence" value="ECO:0007669"/>
    <property type="project" value="UniProtKB-SubCell"/>
</dbReference>
<comment type="caution">
    <text evidence="9">The sequence shown here is derived from an EMBL/GenBank/DDBJ whole genome shotgun (WGS) entry which is preliminary data.</text>
</comment>
<gene>
    <name evidence="9" type="primary">yndE</name>
    <name evidence="9" type="ORF">GCM10007043_05010</name>
</gene>
<feature type="transmembrane region" description="Helical" evidence="8">
    <location>
        <begin position="319"/>
        <end position="341"/>
    </location>
</feature>
<feature type="transmembrane region" description="Helical" evidence="8">
    <location>
        <begin position="203"/>
        <end position="223"/>
    </location>
</feature>
<feature type="transmembrane region" description="Helical" evidence="8">
    <location>
        <begin position="12"/>
        <end position="38"/>
    </location>
</feature>
<sequence>MKTLAPSAKAHALPPLLTSGQLFALIVQTIIGVGVLTLPREVAAATRTDGYTPLLLCALLNWIPLHLWLTLYRRFPHQSFYGVVVQSAPLRRPLFLRAYTLTVYLPLAALLVVVTGIVTRLFADVVNAAILPNTPKAVVVLLLLVPCALFSLMAVDAQGRVNELLLPLVVANFLGGVFLSMTRGDVYNLLPLFPYDWADLGKGMLAALFAFQGAIVLSAYGGYIAQPRNLLGPSVWGMALPTVLYVLITTVAIAVFGHEELRRITWPTFELARITTFPGLVLERLESVFLAAWVAVVFTTAANNFGAYVQLATWFAPGIFGHAVGAAATIFVLAAGVALYPPSPVEVAAWGRWSAYATFFLTLAYPVALHVLATLVRRGQREAAFRQSTL</sequence>
<dbReference type="PANTHER" id="PTHR34975">
    <property type="entry name" value="SPORE GERMINATION PROTEIN A2"/>
    <property type="match status" value="1"/>
</dbReference>
<evidence type="ECO:0000256" key="6">
    <source>
        <dbReference type="ARBA" id="ARBA00022989"/>
    </source>
</evidence>
<dbReference type="RefSeq" id="WP_054671436.1">
    <property type="nucleotide sequence ID" value="NZ_BMOF01000005.1"/>
</dbReference>
<feature type="transmembrane region" description="Helical" evidence="8">
    <location>
        <begin position="288"/>
        <end position="307"/>
    </location>
</feature>
<reference evidence="9" key="1">
    <citation type="journal article" date="2014" name="Int. J. Syst. Evol. Microbiol.">
        <title>Complete genome sequence of Corynebacterium casei LMG S-19264T (=DSM 44701T), isolated from a smear-ripened cheese.</title>
        <authorList>
            <consortium name="US DOE Joint Genome Institute (JGI-PGF)"/>
            <person name="Walter F."/>
            <person name="Albersmeier A."/>
            <person name="Kalinowski J."/>
            <person name="Ruckert C."/>
        </authorList>
    </citation>
    <scope>NUCLEOTIDE SEQUENCE</scope>
    <source>
        <strain evidence="9">JCM 14719</strain>
    </source>
</reference>
<dbReference type="Pfam" id="PF03845">
    <property type="entry name" value="Spore_permease"/>
    <property type="match status" value="1"/>
</dbReference>
<name>A0A8J3F8S3_9BACI</name>
<proteinExistence type="inferred from homology"/>
<keyword evidence="3" id="KW-0813">Transport</keyword>